<dbReference type="Proteomes" id="UP000035100">
    <property type="component" value="Unassembled WGS sequence"/>
</dbReference>
<dbReference type="EMBL" id="AONG01000021">
    <property type="protein sequence ID" value="KIQ67684.1"/>
    <property type="molecule type" value="Genomic_DNA"/>
</dbReference>
<dbReference type="STRING" id="1123501.Wenmar_03813"/>
<gene>
    <name evidence="2" type="ORF">Wenmar_03813</name>
</gene>
<dbReference type="SUPFAM" id="SSF159888">
    <property type="entry name" value="YdhG-like"/>
    <property type="match status" value="1"/>
</dbReference>
<evidence type="ECO:0000313" key="2">
    <source>
        <dbReference type="EMBL" id="KIQ67684.1"/>
    </source>
</evidence>
<evidence type="ECO:0000313" key="3">
    <source>
        <dbReference type="Proteomes" id="UP000035100"/>
    </source>
</evidence>
<dbReference type="Pfam" id="PF08818">
    <property type="entry name" value="DUF1801"/>
    <property type="match status" value="1"/>
</dbReference>
<reference evidence="2 3" key="1">
    <citation type="submission" date="2013-01" db="EMBL/GenBank/DDBJ databases">
        <authorList>
            <person name="Fiebig A."/>
            <person name="Goeker M."/>
            <person name="Klenk H.-P.P."/>
        </authorList>
    </citation>
    <scope>NUCLEOTIDE SEQUENCE [LARGE SCALE GENOMIC DNA]</scope>
    <source>
        <strain evidence="2 3">DSM 24838</strain>
    </source>
</reference>
<comment type="caution">
    <text evidence="2">The sequence shown here is derived from an EMBL/GenBank/DDBJ whole genome shotgun (WGS) entry which is preliminary data.</text>
</comment>
<feature type="domain" description="YdhG-like" evidence="1">
    <location>
        <begin position="14"/>
        <end position="110"/>
    </location>
</feature>
<keyword evidence="3" id="KW-1185">Reference proteome</keyword>
<dbReference type="eggNOG" id="COG4430">
    <property type="taxonomic scope" value="Bacteria"/>
</dbReference>
<dbReference type="RefSeq" id="WP_018303204.1">
    <property type="nucleotide sequence ID" value="NZ_KB902291.1"/>
</dbReference>
<dbReference type="PIRSF" id="PIRSF021308">
    <property type="entry name" value="UCP021308"/>
    <property type="match status" value="1"/>
</dbReference>
<proteinExistence type="predicted"/>
<dbReference type="Pfam" id="PF13376">
    <property type="entry name" value="OmdA"/>
    <property type="match status" value="1"/>
</dbReference>
<dbReference type="AlphaFoldDB" id="A0A0D0PZA2"/>
<dbReference type="InterPro" id="IPR014922">
    <property type="entry name" value="YdhG-like"/>
</dbReference>
<sequence>MARADDWFEDRDTWGPEARALRRVLLGAGLREEIKWGKPTYGTADGNIAIIQPFKHFLALMFFKGALLDDPEGVLESQGENTRSALRVVFRSVADVERLAGAVRALVASAAEVERKGLKVEGPPELDLCDELVDALDADPALQDGWNSLTPGRQREYALHIGGAKKSETRAARVDKFRDRIAAGRGMRDQ</sequence>
<evidence type="ECO:0000259" key="1">
    <source>
        <dbReference type="Pfam" id="PF08818"/>
    </source>
</evidence>
<accession>A0A0D0PZA2</accession>
<dbReference type="InterPro" id="IPR016786">
    <property type="entry name" value="YdeI_bac"/>
</dbReference>
<protein>
    <submittedName>
        <fullName evidence="2">Wenxma_20, whole genome shotgun sequence</fullName>
    </submittedName>
</protein>
<organism evidence="2 3">
    <name type="scientific">Wenxinia marina DSM 24838</name>
    <dbReference type="NCBI Taxonomy" id="1123501"/>
    <lineage>
        <taxon>Bacteria</taxon>
        <taxon>Pseudomonadati</taxon>
        <taxon>Pseudomonadota</taxon>
        <taxon>Alphaproteobacteria</taxon>
        <taxon>Rhodobacterales</taxon>
        <taxon>Roseobacteraceae</taxon>
        <taxon>Wenxinia</taxon>
    </lineage>
</organism>
<name>A0A0D0PZA2_9RHOB</name>
<dbReference type="OrthoDB" id="214150at2"/>